<dbReference type="PANTHER" id="PTHR31531:SF2">
    <property type="entry name" value="E3 UBIQUITIN-PROTEIN LIGASE E3D"/>
    <property type="match status" value="1"/>
</dbReference>
<dbReference type="GO" id="GO:0006513">
    <property type="term" value="P:protein monoubiquitination"/>
    <property type="evidence" value="ECO:0007669"/>
    <property type="project" value="TreeGrafter"/>
</dbReference>
<dbReference type="STRING" id="246404.A0A507FHG0"/>
<dbReference type="GO" id="GO:0051865">
    <property type="term" value="P:protein autoubiquitination"/>
    <property type="evidence" value="ECO:0007669"/>
    <property type="project" value="TreeGrafter"/>
</dbReference>
<evidence type="ECO:0000313" key="2">
    <source>
        <dbReference type="Proteomes" id="UP000320333"/>
    </source>
</evidence>
<dbReference type="EMBL" id="QEAP01000065">
    <property type="protein sequence ID" value="TPX75861.1"/>
    <property type="molecule type" value="Genomic_DNA"/>
</dbReference>
<gene>
    <name evidence="1" type="ORF">CcCBS67573_g02848</name>
</gene>
<dbReference type="GO" id="GO:0061630">
    <property type="term" value="F:ubiquitin protein ligase activity"/>
    <property type="evidence" value="ECO:0007669"/>
    <property type="project" value="TreeGrafter"/>
</dbReference>
<dbReference type="AlphaFoldDB" id="A0A507FHG0"/>
<sequence>MDSAVPGAPVWRMECRVLGNSGAVAVDVAVASDARVRVTDTTQVSVLDDMLILHPHSSNAPTMALLVPLPRNLTLSQQPTIALSHSPSKTIVSLSAKTTPSTNESIHPTTTSFMDADALAHTRALHCHACHASLTPEYATTLAAKDLPSEHWHELIDCWACHNEDYSHLQKGHFGTVIPARQRVLLVAPTYLVVHESDLLMDAIIVNPVEASLDTQTHGHQSHPLSTWLLIQTSNIKTQSETDLLRLLRVALGDALAWEGSGSSDSTGSNAKYIAIKLYKHSLDTFILQHKPIQPASETPPPLKILHRPYTAFLVHNLLEAANSHASYKFSLTTGNSQHPSMLLWLLNWNLHYTVSSSDTAPGREGCFLHRAVKVGFIDCTQPLSDAEQDAVLAWDADKSVERMQVEKAFLGQIVSALVDSNEAIVGDGNLKRVNAFRVGYFVADWECEE</sequence>
<accession>A0A507FHG0</accession>
<dbReference type="PANTHER" id="PTHR31531">
    <property type="entry name" value="E3 UBIQUITIN-PROTEIN LIGASE E3D FAMILY MEMBER"/>
    <property type="match status" value="1"/>
</dbReference>
<dbReference type="GO" id="GO:0000151">
    <property type="term" value="C:ubiquitin ligase complex"/>
    <property type="evidence" value="ECO:0007669"/>
    <property type="project" value="TreeGrafter"/>
</dbReference>
<dbReference type="OrthoDB" id="66510at2759"/>
<organism evidence="1 2">
    <name type="scientific">Chytriomyces confervae</name>
    <dbReference type="NCBI Taxonomy" id="246404"/>
    <lineage>
        <taxon>Eukaryota</taxon>
        <taxon>Fungi</taxon>
        <taxon>Fungi incertae sedis</taxon>
        <taxon>Chytridiomycota</taxon>
        <taxon>Chytridiomycota incertae sedis</taxon>
        <taxon>Chytridiomycetes</taxon>
        <taxon>Chytridiales</taxon>
        <taxon>Chytriomycetaceae</taxon>
        <taxon>Chytriomyces</taxon>
    </lineage>
</organism>
<dbReference type="SUPFAM" id="SSF48695">
    <property type="entry name" value="Multiheme cytochromes"/>
    <property type="match status" value="1"/>
</dbReference>
<dbReference type="GO" id="GO:0031624">
    <property type="term" value="F:ubiquitin conjugating enzyme binding"/>
    <property type="evidence" value="ECO:0007669"/>
    <property type="project" value="TreeGrafter"/>
</dbReference>
<dbReference type="GO" id="GO:0005829">
    <property type="term" value="C:cytosol"/>
    <property type="evidence" value="ECO:0007669"/>
    <property type="project" value="TreeGrafter"/>
</dbReference>
<protein>
    <submittedName>
        <fullName evidence="1">Nitrite reductase</fullName>
    </submittedName>
</protein>
<reference evidence="1 2" key="1">
    <citation type="journal article" date="2019" name="Sci. Rep.">
        <title>Comparative genomics of chytrid fungi reveal insights into the obligate biotrophic and pathogenic lifestyle of Synchytrium endobioticum.</title>
        <authorList>
            <person name="van de Vossenberg B.T.L.H."/>
            <person name="Warris S."/>
            <person name="Nguyen H.D.T."/>
            <person name="van Gent-Pelzer M.P.E."/>
            <person name="Joly D.L."/>
            <person name="van de Geest H.C."/>
            <person name="Bonants P.J.M."/>
            <person name="Smith D.S."/>
            <person name="Levesque C.A."/>
            <person name="van der Lee T.A.J."/>
        </authorList>
    </citation>
    <scope>NUCLEOTIDE SEQUENCE [LARGE SCALE GENOMIC DNA]</scope>
    <source>
        <strain evidence="1 2">CBS 675.73</strain>
    </source>
</reference>
<comment type="caution">
    <text evidence="1">The sequence shown here is derived from an EMBL/GenBank/DDBJ whole genome shotgun (WGS) entry which is preliminary data.</text>
</comment>
<name>A0A507FHG0_9FUNG</name>
<dbReference type="GO" id="GO:0043161">
    <property type="term" value="P:proteasome-mediated ubiquitin-dependent protein catabolic process"/>
    <property type="evidence" value="ECO:0007669"/>
    <property type="project" value="TreeGrafter"/>
</dbReference>
<keyword evidence="2" id="KW-1185">Reference proteome</keyword>
<dbReference type="GO" id="GO:0000209">
    <property type="term" value="P:protein polyubiquitination"/>
    <property type="evidence" value="ECO:0007669"/>
    <property type="project" value="TreeGrafter"/>
</dbReference>
<dbReference type="InterPro" id="IPR036280">
    <property type="entry name" value="Multihaem_cyt_sf"/>
</dbReference>
<dbReference type="GO" id="GO:0030332">
    <property type="term" value="F:cyclin binding"/>
    <property type="evidence" value="ECO:0007669"/>
    <property type="project" value="TreeGrafter"/>
</dbReference>
<dbReference type="InterPro" id="IPR019193">
    <property type="entry name" value="UBQ-conj_enz_E2-bd_prot"/>
</dbReference>
<dbReference type="Pfam" id="PF09814">
    <property type="entry name" value="HECT_2"/>
    <property type="match status" value="2"/>
</dbReference>
<dbReference type="GO" id="GO:0005634">
    <property type="term" value="C:nucleus"/>
    <property type="evidence" value="ECO:0007669"/>
    <property type="project" value="TreeGrafter"/>
</dbReference>
<evidence type="ECO:0000313" key="1">
    <source>
        <dbReference type="EMBL" id="TPX75861.1"/>
    </source>
</evidence>
<proteinExistence type="predicted"/>
<dbReference type="Proteomes" id="UP000320333">
    <property type="component" value="Unassembled WGS sequence"/>
</dbReference>